<reference evidence="7 8" key="1">
    <citation type="submission" date="2023-05" db="EMBL/GenBank/DDBJ databases">
        <title>A 100% complete, gapless, phased diploid assembly of the Scenedesmus obliquus UTEX 3031 genome.</title>
        <authorList>
            <person name="Biondi T.C."/>
            <person name="Hanschen E.R."/>
            <person name="Kwon T."/>
            <person name="Eng W."/>
            <person name="Kruse C.P.S."/>
            <person name="Koehler S.I."/>
            <person name="Kunde Y."/>
            <person name="Gleasner C.D."/>
            <person name="You Mak K.T."/>
            <person name="Polle J."/>
            <person name="Hovde B.T."/>
            <person name="Starkenburg S.R."/>
        </authorList>
    </citation>
    <scope>NUCLEOTIDE SEQUENCE [LARGE SCALE GENOMIC DNA]</scope>
    <source>
        <strain evidence="7 8">DOE0152z</strain>
    </source>
</reference>
<evidence type="ECO:0000313" key="8">
    <source>
        <dbReference type="Proteomes" id="UP001244341"/>
    </source>
</evidence>
<evidence type="ECO:0000256" key="4">
    <source>
        <dbReference type="ARBA" id="ARBA00022490"/>
    </source>
</evidence>
<proteinExistence type="inferred from homology"/>
<evidence type="ECO:0000313" key="7">
    <source>
        <dbReference type="EMBL" id="WIA08754.1"/>
    </source>
</evidence>
<feature type="compositionally biased region" description="Low complexity" evidence="6">
    <location>
        <begin position="8"/>
        <end position="38"/>
    </location>
</feature>
<dbReference type="Pfam" id="PF12309">
    <property type="entry name" value="KBP_C"/>
    <property type="match status" value="1"/>
</dbReference>
<evidence type="ECO:0000256" key="5">
    <source>
        <dbReference type="ARBA" id="ARBA00023212"/>
    </source>
</evidence>
<gene>
    <name evidence="7" type="ORF">OEZ85_008177</name>
</gene>
<comment type="subcellular location">
    <subcellularLocation>
        <location evidence="1">Cytoplasm</location>
        <location evidence="1">Cytoskeleton</location>
    </subcellularLocation>
</comment>
<evidence type="ECO:0000256" key="6">
    <source>
        <dbReference type="SAM" id="MobiDB-lite"/>
    </source>
</evidence>
<keyword evidence="4" id="KW-0963">Cytoplasm</keyword>
<protein>
    <recommendedName>
        <fullName evidence="3">KIF-binding protein</fullName>
    </recommendedName>
</protein>
<sequence>MKAILQDSSSSGSAAQQLQQVQQEPNSEQQEQPAPSSSTGSWVAELTDVAAVEPHYTTTLYYLAQVHGHAGDKVLSASYCAATLNRQIKEGSFNVNEWVQNSLQLSGYFLDGNAFALSQYCYVAANVCLALAKLHLYTLVASHELHVEGRQLSYSFAGPADVPAVLSFDALAGVPELSGLAWGDAALADSPDAALTLFKEALPWFKQALQYYQLEGWVTEHCNILFEMSNLYRCLAGFEADPHKRCVMHRSRAKLLQPLEGQLSQQHYPGLSRSISLELGNIFREIGDIKAAAGREPDKVAAAGSAASLHYQLFLDSFKGDDGQLPAKVEPEMEQHYLSAAFCMARVLQAGAAQHKEPREYIDAVEQAVFWLDTLVGYVKQNSVAAWEQEAAMAAEMASLLKEKLALTQRQMAMQQRLRAAA</sequence>
<organism evidence="7 8">
    <name type="scientific">Tetradesmus obliquus</name>
    <name type="common">Green alga</name>
    <name type="synonym">Acutodesmus obliquus</name>
    <dbReference type="NCBI Taxonomy" id="3088"/>
    <lineage>
        <taxon>Eukaryota</taxon>
        <taxon>Viridiplantae</taxon>
        <taxon>Chlorophyta</taxon>
        <taxon>core chlorophytes</taxon>
        <taxon>Chlorophyceae</taxon>
        <taxon>CS clade</taxon>
        <taxon>Sphaeropleales</taxon>
        <taxon>Scenedesmaceae</taxon>
        <taxon>Tetradesmus</taxon>
    </lineage>
</organism>
<evidence type="ECO:0000256" key="2">
    <source>
        <dbReference type="ARBA" id="ARBA00010305"/>
    </source>
</evidence>
<dbReference type="PANTHER" id="PTHR46321:SF1">
    <property type="entry name" value="KIF-BINDING PROTEIN"/>
    <property type="match status" value="1"/>
</dbReference>
<dbReference type="Proteomes" id="UP001244341">
    <property type="component" value="Chromosome 1b"/>
</dbReference>
<accession>A0ABY8TI39</accession>
<feature type="region of interest" description="Disordered" evidence="6">
    <location>
        <begin position="1"/>
        <end position="40"/>
    </location>
</feature>
<dbReference type="PANTHER" id="PTHR46321">
    <property type="entry name" value="KIF1-BINDING PROTEIN"/>
    <property type="match status" value="1"/>
</dbReference>
<dbReference type="InterPro" id="IPR022083">
    <property type="entry name" value="KBP"/>
</dbReference>
<keyword evidence="5" id="KW-0206">Cytoskeleton</keyword>
<keyword evidence="8" id="KW-1185">Reference proteome</keyword>
<dbReference type="EMBL" id="CP126208">
    <property type="protein sequence ID" value="WIA08754.1"/>
    <property type="molecule type" value="Genomic_DNA"/>
</dbReference>
<name>A0ABY8TI39_TETOB</name>
<comment type="similarity">
    <text evidence="2">Belongs to the KIF-binding protein family.</text>
</comment>
<evidence type="ECO:0000256" key="3">
    <source>
        <dbReference type="ARBA" id="ARBA00016840"/>
    </source>
</evidence>
<evidence type="ECO:0000256" key="1">
    <source>
        <dbReference type="ARBA" id="ARBA00004245"/>
    </source>
</evidence>